<dbReference type="GO" id="GO:0003841">
    <property type="term" value="F:1-acylglycerol-3-phosphate O-acyltransferase activity"/>
    <property type="evidence" value="ECO:0007669"/>
    <property type="project" value="TreeGrafter"/>
</dbReference>
<keyword evidence="2" id="KW-0808">Transferase</keyword>
<comment type="caution">
    <text evidence="9">The sequence shown here is derived from an EMBL/GenBank/DDBJ whole genome shotgun (WGS) entry which is preliminary data.</text>
</comment>
<dbReference type="EMBL" id="CCBP010000146">
    <property type="protein sequence ID" value="CDO74287.1"/>
    <property type="molecule type" value="Genomic_DNA"/>
</dbReference>
<protein>
    <submittedName>
        <fullName evidence="9">Uncharacterized protein</fullName>
    </submittedName>
</protein>
<reference evidence="9" key="1">
    <citation type="submission" date="2014-01" db="EMBL/GenBank/DDBJ databases">
        <title>The genome of the white-rot fungus Pycnoporus cinnabarinus: a basidiomycete model with a versatile arsenal for lignocellulosic biomass breakdown.</title>
        <authorList>
            <person name="Levasseur A."/>
            <person name="Lomascolo A."/>
            <person name="Ruiz-Duenas F.J."/>
            <person name="Uzan E."/>
            <person name="Piumi F."/>
            <person name="Kues U."/>
            <person name="Ram A.F.J."/>
            <person name="Murat C."/>
            <person name="Haon M."/>
            <person name="Benoit I."/>
            <person name="Arfi Y."/>
            <person name="Chevret D."/>
            <person name="Drula E."/>
            <person name="Kwon M.J."/>
            <person name="Gouret P."/>
            <person name="Lesage-Meessen L."/>
            <person name="Lombard V."/>
            <person name="Mariette J."/>
            <person name="Noirot C."/>
            <person name="Park J."/>
            <person name="Patyshakuliyeva A."/>
            <person name="Wieneger R.A.B."/>
            <person name="Wosten H.A.B."/>
            <person name="Martin F."/>
            <person name="Coutinho P.M."/>
            <person name="de Vries R."/>
            <person name="Martinez A.T."/>
            <person name="Klopp C."/>
            <person name="Pontarotti P."/>
            <person name="Henrissat B."/>
            <person name="Record E."/>
        </authorList>
    </citation>
    <scope>NUCLEOTIDE SEQUENCE [LARGE SCALE GENOMIC DNA]</scope>
    <source>
        <strain evidence="9">BRFM137</strain>
    </source>
</reference>
<accession>A0A060SIJ7</accession>
<evidence type="ECO:0000256" key="5">
    <source>
        <dbReference type="ARBA" id="ARBA00023136"/>
    </source>
</evidence>
<evidence type="ECO:0000313" key="10">
    <source>
        <dbReference type="Proteomes" id="UP000029665"/>
    </source>
</evidence>
<dbReference type="OrthoDB" id="286734at2759"/>
<dbReference type="GO" id="GO:0030258">
    <property type="term" value="P:lipid modification"/>
    <property type="evidence" value="ECO:0007669"/>
    <property type="project" value="TreeGrafter"/>
</dbReference>
<organism evidence="9 10">
    <name type="scientific">Pycnoporus cinnabarinus</name>
    <name type="common">Cinnabar-red polypore</name>
    <name type="synonym">Trametes cinnabarina</name>
    <dbReference type="NCBI Taxonomy" id="5643"/>
    <lineage>
        <taxon>Eukaryota</taxon>
        <taxon>Fungi</taxon>
        <taxon>Dikarya</taxon>
        <taxon>Basidiomycota</taxon>
        <taxon>Agaricomycotina</taxon>
        <taxon>Agaricomycetes</taxon>
        <taxon>Polyporales</taxon>
        <taxon>Polyporaceae</taxon>
        <taxon>Trametes</taxon>
    </lineage>
</organism>
<dbReference type="STRING" id="5643.A0A060SIJ7"/>
<evidence type="ECO:0000256" key="2">
    <source>
        <dbReference type="ARBA" id="ARBA00022679"/>
    </source>
</evidence>
<keyword evidence="4 8" id="KW-1133">Transmembrane helix</keyword>
<dbReference type="PANTHER" id="PTHR13906:SF4">
    <property type="entry name" value="LYSOPHOSPHOLIPID ACYLTRANSFERASE 6"/>
    <property type="match status" value="1"/>
</dbReference>
<gene>
    <name evidence="9" type="ORF">BN946_scf184663.g8</name>
</gene>
<feature type="compositionally biased region" description="Basic and acidic residues" evidence="7">
    <location>
        <begin position="442"/>
        <end position="456"/>
    </location>
</feature>
<dbReference type="InterPro" id="IPR049941">
    <property type="entry name" value="LPLAT_7/PORCN-like"/>
</dbReference>
<dbReference type="GO" id="GO:0016020">
    <property type="term" value="C:membrane"/>
    <property type="evidence" value="ECO:0007669"/>
    <property type="project" value="UniProtKB-SubCell"/>
</dbReference>
<dbReference type="Pfam" id="PF03062">
    <property type="entry name" value="MBOAT"/>
    <property type="match status" value="1"/>
</dbReference>
<feature type="transmembrane region" description="Helical" evidence="8">
    <location>
        <begin position="277"/>
        <end position="300"/>
    </location>
</feature>
<sequence length="456" mass="51668">MGHLTINHIIRTFAEAGYETFEISGPQMVLTMKLTTFAWNVYDGRRSEDVGISGECDKWQTQQRVVDYPSLLEFCGYAFYFPGFLVGPYLTFNEYRALVSGSLYKAAEKAEEAEGLASDPMPQRLVPRGRKRVAFRKMILGLLFLGIYVVFYPEANYQLTVEDVFEAKRLSSRIIFLQFCGFFERVKYYAVWTLTEGASIQTGLGFTGYTKSGGTRWEGAANVDIWNIEFAPNLKVLLDSWNMKTNIWLRECVYKRVTPKGKKPGFKSSLATFATSAFWHGIAPGYYLSFFFFAFVQVVARQARTYLRPLVLPATYVPSRDAPPPPQTTCKQIYDYLGIIVTVSLTNYGTLPFMLLTIDDSFVAWNNVAWYGHFIVVGGLVFFYCGGTVIIQEIQATRIKNERYRKQREELNRLVQSGAITPSSTSTSGPPTLPPLDEVAQEIERELRGKGKGKDK</sequence>
<feature type="transmembrane region" description="Helical" evidence="8">
    <location>
        <begin position="133"/>
        <end position="151"/>
    </location>
</feature>
<dbReference type="GO" id="GO:0047184">
    <property type="term" value="F:1-acylglycerophosphocholine O-acyltransferase activity"/>
    <property type="evidence" value="ECO:0007669"/>
    <property type="project" value="TreeGrafter"/>
</dbReference>
<feature type="region of interest" description="Disordered" evidence="7">
    <location>
        <begin position="415"/>
        <end position="456"/>
    </location>
</feature>
<evidence type="ECO:0000256" key="3">
    <source>
        <dbReference type="ARBA" id="ARBA00022692"/>
    </source>
</evidence>
<evidence type="ECO:0000256" key="8">
    <source>
        <dbReference type="SAM" id="Phobius"/>
    </source>
</evidence>
<evidence type="ECO:0000256" key="6">
    <source>
        <dbReference type="ARBA" id="ARBA00023315"/>
    </source>
</evidence>
<dbReference type="Proteomes" id="UP000029665">
    <property type="component" value="Unassembled WGS sequence"/>
</dbReference>
<dbReference type="PANTHER" id="PTHR13906">
    <property type="entry name" value="PORCUPINE"/>
    <property type="match status" value="1"/>
</dbReference>
<dbReference type="InterPro" id="IPR004299">
    <property type="entry name" value="MBOAT_fam"/>
</dbReference>
<evidence type="ECO:0000256" key="1">
    <source>
        <dbReference type="ARBA" id="ARBA00004141"/>
    </source>
</evidence>
<feature type="transmembrane region" description="Helical" evidence="8">
    <location>
        <begin position="370"/>
        <end position="391"/>
    </location>
</feature>
<comment type="subcellular location">
    <subcellularLocation>
        <location evidence="1">Membrane</location>
        <topology evidence="1">Multi-pass membrane protein</topology>
    </subcellularLocation>
</comment>
<proteinExistence type="predicted"/>
<dbReference type="GO" id="GO:0005783">
    <property type="term" value="C:endoplasmic reticulum"/>
    <property type="evidence" value="ECO:0007669"/>
    <property type="project" value="TreeGrafter"/>
</dbReference>
<dbReference type="HOGENOM" id="CLU_011340_5_2_1"/>
<evidence type="ECO:0000256" key="7">
    <source>
        <dbReference type="SAM" id="MobiDB-lite"/>
    </source>
</evidence>
<dbReference type="AlphaFoldDB" id="A0A060SIJ7"/>
<keyword evidence="5 8" id="KW-0472">Membrane</keyword>
<evidence type="ECO:0000313" key="9">
    <source>
        <dbReference type="EMBL" id="CDO74287.1"/>
    </source>
</evidence>
<keyword evidence="3 8" id="KW-0812">Transmembrane</keyword>
<feature type="transmembrane region" description="Helical" evidence="8">
    <location>
        <begin position="336"/>
        <end position="358"/>
    </location>
</feature>
<keyword evidence="10" id="KW-1185">Reference proteome</keyword>
<dbReference type="OMA" id="YVVMQAA"/>
<keyword evidence="6" id="KW-0012">Acyltransferase</keyword>
<name>A0A060SIJ7_PYCCI</name>
<dbReference type="GO" id="GO:0046474">
    <property type="term" value="P:glycerophospholipid biosynthetic process"/>
    <property type="evidence" value="ECO:0007669"/>
    <property type="project" value="TreeGrafter"/>
</dbReference>
<evidence type="ECO:0000256" key="4">
    <source>
        <dbReference type="ARBA" id="ARBA00022989"/>
    </source>
</evidence>
<feature type="compositionally biased region" description="Low complexity" evidence="7">
    <location>
        <begin position="421"/>
        <end position="430"/>
    </location>
</feature>